<dbReference type="EMBL" id="VUJU01017239">
    <property type="protein sequence ID" value="KAF0684427.1"/>
    <property type="molecule type" value="Genomic_DNA"/>
</dbReference>
<protein>
    <submittedName>
        <fullName evidence="1">RNase H domain-containing protein</fullName>
    </submittedName>
</protein>
<keyword evidence="2" id="KW-1185">Reference proteome</keyword>
<reference evidence="1 2" key="1">
    <citation type="submission" date="2019-08" db="EMBL/GenBank/DDBJ databases">
        <title>Whole genome of Aphis craccivora.</title>
        <authorList>
            <person name="Voronova N.V."/>
            <person name="Shulinski R.S."/>
            <person name="Bandarenka Y.V."/>
            <person name="Zhorov D.G."/>
            <person name="Warner D."/>
        </authorList>
    </citation>
    <scope>NUCLEOTIDE SEQUENCE [LARGE SCALE GENOMIC DNA]</scope>
    <source>
        <strain evidence="1">180601</strain>
        <tissue evidence="1">Whole Body</tissue>
    </source>
</reference>
<sequence length="153" mass="17895">MKAANSPDTKIYPHVTYDDVIHALKTKLYTLWQNQWEKQSNQNNKLRQIKPITKKWPDPPVKLTRHEEIMIPRLRIGRTRITHSYLMRRELKPRCETCNCELTVNHIFLECPTYNNARPKANINTSSLKDAVGPGQEKNIVNFIKMANLTTNI</sequence>
<organism evidence="1 2">
    <name type="scientific">Aphis craccivora</name>
    <name type="common">Cowpea aphid</name>
    <dbReference type="NCBI Taxonomy" id="307492"/>
    <lineage>
        <taxon>Eukaryota</taxon>
        <taxon>Metazoa</taxon>
        <taxon>Ecdysozoa</taxon>
        <taxon>Arthropoda</taxon>
        <taxon>Hexapoda</taxon>
        <taxon>Insecta</taxon>
        <taxon>Pterygota</taxon>
        <taxon>Neoptera</taxon>
        <taxon>Paraneoptera</taxon>
        <taxon>Hemiptera</taxon>
        <taxon>Sternorrhyncha</taxon>
        <taxon>Aphidomorpha</taxon>
        <taxon>Aphidoidea</taxon>
        <taxon>Aphididae</taxon>
        <taxon>Aphidini</taxon>
        <taxon>Aphis</taxon>
        <taxon>Aphis</taxon>
    </lineage>
</organism>
<gene>
    <name evidence="1" type="ORF">FWK35_00038576</name>
</gene>
<comment type="caution">
    <text evidence="1">The sequence shown here is derived from an EMBL/GenBank/DDBJ whole genome shotgun (WGS) entry which is preliminary data.</text>
</comment>
<name>A0A6G0VHI7_APHCR</name>
<dbReference type="Proteomes" id="UP000478052">
    <property type="component" value="Unassembled WGS sequence"/>
</dbReference>
<proteinExistence type="predicted"/>
<dbReference type="OrthoDB" id="6621833at2759"/>
<dbReference type="AlphaFoldDB" id="A0A6G0VHI7"/>
<evidence type="ECO:0000313" key="1">
    <source>
        <dbReference type="EMBL" id="KAF0684427.1"/>
    </source>
</evidence>
<evidence type="ECO:0000313" key="2">
    <source>
        <dbReference type="Proteomes" id="UP000478052"/>
    </source>
</evidence>
<accession>A0A6G0VHI7</accession>